<dbReference type="InterPro" id="IPR022643">
    <property type="entry name" value="De-COase2_C"/>
</dbReference>
<dbReference type="PANTHER" id="PTHR43727:SF1">
    <property type="entry name" value="CARBOXYNORSPERMIDINE_CARBOXYSPERMIDINE DECARBOXYLASE"/>
    <property type="match status" value="1"/>
</dbReference>
<gene>
    <name evidence="13" type="ORF">SAMN04487995_2789</name>
</gene>
<dbReference type="EC" id="4.1.1.96" evidence="2"/>
<dbReference type="GO" id="GO:0009089">
    <property type="term" value="P:lysine biosynthetic process via diaminopimelate"/>
    <property type="evidence" value="ECO:0007669"/>
    <property type="project" value="TreeGrafter"/>
</dbReference>
<evidence type="ECO:0000256" key="3">
    <source>
        <dbReference type="ARBA" id="ARBA00013633"/>
    </source>
</evidence>
<evidence type="ECO:0000256" key="10">
    <source>
        <dbReference type="ARBA" id="ARBA00047389"/>
    </source>
</evidence>
<evidence type="ECO:0000256" key="1">
    <source>
        <dbReference type="ARBA" id="ARBA00001933"/>
    </source>
</evidence>
<dbReference type="GO" id="GO:0045312">
    <property type="term" value="P:nor-spermidine biosynthetic process"/>
    <property type="evidence" value="ECO:0007669"/>
    <property type="project" value="InterPro"/>
</dbReference>
<comment type="catalytic activity">
    <reaction evidence="10">
        <text>carboxynorspermidine + H(+) = norspermidine + CO2</text>
        <dbReference type="Rhea" id="RHEA:34099"/>
        <dbReference type="ChEBI" id="CHEBI:15378"/>
        <dbReference type="ChEBI" id="CHEBI:16526"/>
        <dbReference type="ChEBI" id="CHEBI:57920"/>
        <dbReference type="ChEBI" id="CHEBI:65070"/>
        <dbReference type="EC" id="4.1.1.96"/>
    </reaction>
</comment>
<dbReference type="InterPro" id="IPR029066">
    <property type="entry name" value="PLP-binding_barrel"/>
</dbReference>
<dbReference type="STRING" id="408657.SAMN04487995_2789"/>
<evidence type="ECO:0000256" key="8">
    <source>
        <dbReference type="ARBA" id="ARBA00025802"/>
    </source>
</evidence>
<name>A0A1H6UYQ1_9BACT</name>
<dbReference type="PANTHER" id="PTHR43727">
    <property type="entry name" value="DIAMINOPIMELATE DECARBOXYLASE"/>
    <property type="match status" value="1"/>
</dbReference>
<comment type="cofactor">
    <cofactor evidence="1">
        <name>pyridoxal 5'-phosphate</name>
        <dbReference type="ChEBI" id="CHEBI:597326"/>
    </cofactor>
</comment>
<dbReference type="CDD" id="cd06829">
    <property type="entry name" value="PLPDE_III_CANSDC"/>
    <property type="match status" value="1"/>
</dbReference>
<keyword evidence="14" id="KW-1185">Reference proteome</keyword>
<dbReference type="Gene3D" id="3.20.20.10">
    <property type="entry name" value="Alanine racemase"/>
    <property type="match status" value="1"/>
</dbReference>
<dbReference type="SUPFAM" id="SSF50621">
    <property type="entry name" value="Alanine racemase C-terminal domain-like"/>
    <property type="match status" value="1"/>
</dbReference>
<dbReference type="GO" id="GO:0008836">
    <property type="term" value="F:diaminopimelate decarboxylase activity"/>
    <property type="evidence" value="ECO:0007669"/>
    <property type="project" value="TreeGrafter"/>
</dbReference>
<organism evidence="13 14">
    <name type="scientific">Dyadobacter koreensis</name>
    <dbReference type="NCBI Taxonomy" id="408657"/>
    <lineage>
        <taxon>Bacteria</taxon>
        <taxon>Pseudomonadati</taxon>
        <taxon>Bacteroidota</taxon>
        <taxon>Cytophagia</taxon>
        <taxon>Cytophagales</taxon>
        <taxon>Spirosomataceae</taxon>
        <taxon>Dyadobacter</taxon>
    </lineage>
</organism>
<sequence>MRFSQFNLLLLCANVNKHWFCLIDSSLILSIKMPIDYTNIPSPCFVLEEELLRKNLTLIDHVQKSAGCKIILALKGFSMYSAFPIVKEYLSGATASSLNEVKLINDFMGYPAHTYMPAYLDQEFTEIMERSSHITFNSFSQWERFKGRVEEFKAANPEHALSCGIRVNPQYSEVETDMYNPCVPGSRLGVTRDKLPDTLPDGIDGIHFHSLCENDSSTLERTLEALESRFADLLHQAKWLNMGGGHLMTREGYDIDKLIGLVQKIREKYNIDVILEPGSAIAWRTGELVTTVLDVMDSQGIDVAILDTSFAAHMPDTLEMPYKPVIRGAYHEAQPGKPTYRMGGMTCLAGDFIGDYSFDKPLQIGDRIIFEDMIHYTMVKTTTFNGVNLPSIGIWQKNGSFRLIRSYGYESFKDRLS</sequence>
<evidence type="ECO:0000256" key="11">
    <source>
        <dbReference type="PIRSR" id="PIRSR038941-1"/>
    </source>
</evidence>
<evidence type="ECO:0000256" key="4">
    <source>
        <dbReference type="ARBA" id="ARBA00022793"/>
    </source>
</evidence>
<dbReference type="Proteomes" id="UP000199532">
    <property type="component" value="Unassembled WGS sequence"/>
</dbReference>
<dbReference type="NCBIfam" id="TIGR01047">
    <property type="entry name" value="nspC"/>
    <property type="match status" value="1"/>
</dbReference>
<dbReference type="Pfam" id="PF00278">
    <property type="entry name" value="Orn_DAP_Arg_deC"/>
    <property type="match status" value="1"/>
</dbReference>
<dbReference type="AlphaFoldDB" id="A0A1H6UYQ1"/>
<evidence type="ECO:0000256" key="7">
    <source>
        <dbReference type="ARBA" id="ARBA00023239"/>
    </source>
</evidence>
<feature type="domain" description="Orn/DAP/Arg decarboxylase 2 C-terminal" evidence="12">
    <location>
        <begin position="284"/>
        <end position="373"/>
    </location>
</feature>
<dbReference type="EMBL" id="FNXY01000004">
    <property type="protein sequence ID" value="SEI96726.1"/>
    <property type="molecule type" value="Genomic_DNA"/>
</dbReference>
<evidence type="ECO:0000259" key="12">
    <source>
        <dbReference type="Pfam" id="PF00278"/>
    </source>
</evidence>
<dbReference type="InterPro" id="IPR009006">
    <property type="entry name" value="Ala_racemase/Decarboxylase_C"/>
</dbReference>
<dbReference type="GO" id="GO:0008295">
    <property type="term" value="P:spermidine biosynthetic process"/>
    <property type="evidence" value="ECO:0007669"/>
    <property type="project" value="UniProtKB-KW"/>
</dbReference>
<protein>
    <recommendedName>
        <fullName evidence="3">Carboxynorspermidine/carboxyspermidine decarboxylase</fullName>
        <ecNumber evidence="2">4.1.1.96</ecNumber>
    </recommendedName>
</protein>
<dbReference type="InterPro" id="IPR005730">
    <property type="entry name" value="Nsp_de-COase"/>
</dbReference>
<evidence type="ECO:0000256" key="5">
    <source>
        <dbReference type="ARBA" id="ARBA00022898"/>
    </source>
</evidence>
<dbReference type="PIRSF" id="PIRSF038941">
    <property type="entry name" value="NspC"/>
    <property type="match status" value="1"/>
</dbReference>
<dbReference type="Gene3D" id="2.40.37.10">
    <property type="entry name" value="Lyase, Ornithine Decarboxylase, Chain A, domain 1"/>
    <property type="match status" value="1"/>
</dbReference>
<accession>A0A1H6UYQ1</accession>
<dbReference type="SUPFAM" id="SSF51419">
    <property type="entry name" value="PLP-binding barrel"/>
    <property type="match status" value="1"/>
</dbReference>
<evidence type="ECO:0000256" key="6">
    <source>
        <dbReference type="ARBA" id="ARBA00023066"/>
    </source>
</evidence>
<reference evidence="13 14" key="1">
    <citation type="submission" date="2016-10" db="EMBL/GenBank/DDBJ databases">
        <authorList>
            <person name="de Groot N.N."/>
        </authorList>
    </citation>
    <scope>NUCLEOTIDE SEQUENCE [LARGE SCALE GENOMIC DNA]</scope>
    <source>
        <strain evidence="13 14">DSM 19938</strain>
    </source>
</reference>
<proteinExistence type="inferred from homology"/>
<comment type="catalytic activity">
    <reaction evidence="9">
        <text>carboxyspermidine + H(+) = spermidine + CO2</text>
        <dbReference type="Rhea" id="RHEA:34095"/>
        <dbReference type="ChEBI" id="CHEBI:15378"/>
        <dbReference type="ChEBI" id="CHEBI:16526"/>
        <dbReference type="ChEBI" id="CHEBI:57834"/>
        <dbReference type="ChEBI" id="CHEBI:65072"/>
        <dbReference type="EC" id="4.1.1.96"/>
    </reaction>
</comment>
<evidence type="ECO:0000313" key="14">
    <source>
        <dbReference type="Proteomes" id="UP000199532"/>
    </source>
</evidence>
<feature type="binding site" evidence="11">
    <location>
        <position position="316"/>
    </location>
    <ligand>
        <name>substrate</name>
    </ligand>
</feature>
<keyword evidence="5" id="KW-0663">Pyridoxal phosphate</keyword>
<evidence type="ECO:0000313" key="13">
    <source>
        <dbReference type="EMBL" id="SEI96726.1"/>
    </source>
</evidence>
<keyword evidence="4" id="KW-0210">Decarboxylase</keyword>
<keyword evidence="6" id="KW-0745">Spermidine biosynthesis</keyword>
<evidence type="ECO:0000256" key="9">
    <source>
        <dbReference type="ARBA" id="ARBA00047351"/>
    </source>
</evidence>
<dbReference type="FunFam" id="3.20.20.10:FF:000012">
    <property type="entry name" value="Carboxynorspermidine/carboxyspermidine decarboxylase"/>
    <property type="match status" value="1"/>
</dbReference>
<evidence type="ECO:0000256" key="2">
    <source>
        <dbReference type="ARBA" id="ARBA00012259"/>
    </source>
</evidence>
<comment type="similarity">
    <text evidence="8">Belongs to the Orn/Lys/Arg decarboxylase class-II family. NspC subfamily.</text>
</comment>
<keyword evidence="7" id="KW-0456">Lyase</keyword>